<evidence type="ECO:0000313" key="1">
    <source>
        <dbReference type="Proteomes" id="UP000887563"/>
    </source>
</evidence>
<reference evidence="2" key="1">
    <citation type="submission" date="2022-11" db="UniProtKB">
        <authorList>
            <consortium name="WormBaseParasite"/>
        </authorList>
    </citation>
    <scope>IDENTIFICATION</scope>
</reference>
<name>A0A914LZQ6_MELIC</name>
<sequence>MGNGRTEKYPSFLIFRGQFRHEIKCTTPNCGFVDISYEPFLSVSLSVPLHRKYTVKFITQHPVRKITRFNFNSSYQFLTVKDIMEQIEQVVKISTANAGEI</sequence>
<protein>
    <submittedName>
        <fullName evidence="2">Uncharacterized protein</fullName>
    </submittedName>
</protein>
<keyword evidence="1" id="KW-1185">Reference proteome</keyword>
<dbReference type="SUPFAM" id="SSF54001">
    <property type="entry name" value="Cysteine proteinases"/>
    <property type="match status" value="1"/>
</dbReference>
<proteinExistence type="predicted"/>
<dbReference type="AlphaFoldDB" id="A0A914LZQ6"/>
<accession>A0A914LZQ6</accession>
<dbReference type="WBParaSite" id="Minc3s01090g20619">
    <property type="protein sequence ID" value="Minc3s01090g20619"/>
    <property type="gene ID" value="Minc3s01090g20619"/>
</dbReference>
<dbReference type="Proteomes" id="UP000887563">
    <property type="component" value="Unplaced"/>
</dbReference>
<dbReference type="InterPro" id="IPR038765">
    <property type="entry name" value="Papain-like_cys_pep_sf"/>
</dbReference>
<organism evidence="1 2">
    <name type="scientific">Meloidogyne incognita</name>
    <name type="common">Southern root-knot nematode worm</name>
    <name type="synonym">Oxyuris incognita</name>
    <dbReference type="NCBI Taxonomy" id="6306"/>
    <lineage>
        <taxon>Eukaryota</taxon>
        <taxon>Metazoa</taxon>
        <taxon>Ecdysozoa</taxon>
        <taxon>Nematoda</taxon>
        <taxon>Chromadorea</taxon>
        <taxon>Rhabditida</taxon>
        <taxon>Tylenchina</taxon>
        <taxon>Tylenchomorpha</taxon>
        <taxon>Tylenchoidea</taxon>
        <taxon>Meloidogynidae</taxon>
        <taxon>Meloidogyninae</taxon>
        <taxon>Meloidogyne</taxon>
        <taxon>Meloidogyne incognita group</taxon>
    </lineage>
</organism>
<evidence type="ECO:0000313" key="2">
    <source>
        <dbReference type="WBParaSite" id="Minc3s01090g20619"/>
    </source>
</evidence>
<dbReference type="Gene3D" id="3.90.70.10">
    <property type="entry name" value="Cysteine proteinases"/>
    <property type="match status" value="1"/>
</dbReference>